<dbReference type="SMART" id="SM00382">
    <property type="entry name" value="AAA"/>
    <property type="match status" value="1"/>
</dbReference>
<gene>
    <name evidence="6" type="ORF">GIS00_10400</name>
</gene>
<evidence type="ECO:0000256" key="4">
    <source>
        <dbReference type="ARBA" id="ARBA00040480"/>
    </source>
</evidence>
<dbReference type="GO" id="GO:0016887">
    <property type="term" value="F:ATP hydrolysis activity"/>
    <property type="evidence" value="ECO:0007669"/>
    <property type="project" value="InterPro"/>
</dbReference>
<dbReference type="PANTHER" id="PTHR42960:SF1">
    <property type="entry name" value="YCF46 PROTEIN"/>
    <property type="match status" value="1"/>
</dbReference>
<dbReference type="InterPro" id="IPR003959">
    <property type="entry name" value="ATPase_AAA_core"/>
</dbReference>
<dbReference type="Pfam" id="PF00004">
    <property type="entry name" value="AAA"/>
    <property type="match status" value="1"/>
</dbReference>
<keyword evidence="2" id="KW-0067">ATP-binding</keyword>
<dbReference type="AlphaFoldDB" id="A0A7K1FM11"/>
<dbReference type="CDD" id="cd19507">
    <property type="entry name" value="RecA-like_Ycf46-like"/>
    <property type="match status" value="1"/>
</dbReference>
<comment type="caution">
    <text evidence="6">The sequence shown here is derived from an EMBL/GenBank/DDBJ whole genome shotgun (WGS) entry which is preliminary data.</text>
</comment>
<dbReference type="InterPro" id="IPR052381">
    <property type="entry name" value="AAA_domain_protein"/>
</dbReference>
<reference evidence="6 7" key="1">
    <citation type="submission" date="2019-11" db="EMBL/GenBank/DDBJ databases">
        <authorList>
            <person name="Jiang L.-Q."/>
        </authorList>
    </citation>
    <scope>NUCLEOTIDE SEQUENCE [LARGE SCALE GENOMIC DNA]</scope>
    <source>
        <strain evidence="6 7">YIM 132087</strain>
    </source>
</reference>
<dbReference type="Proteomes" id="UP000460221">
    <property type="component" value="Unassembled WGS sequence"/>
</dbReference>
<dbReference type="EMBL" id="WLYK01000003">
    <property type="protein sequence ID" value="MTD14359.1"/>
    <property type="molecule type" value="Genomic_DNA"/>
</dbReference>
<accession>A0A7K1FM11</accession>
<keyword evidence="7" id="KW-1185">Reference proteome</keyword>
<organism evidence="6 7">
    <name type="scientific">Nakamurella alba</name>
    <dbReference type="NCBI Taxonomy" id="2665158"/>
    <lineage>
        <taxon>Bacteria</taxon>
        <taxon>Bacillati</taxon>
        <taxon>Actinomycetota</taxon>
        <taxon>Actinomycetes</taxon>
        <taxon>Nakamurellales</taxon>
        <taxon>Nakamurellaceae</taxon>
        <taxon>Nakamurella</taxon>
    </lineage>
</organism>
<evidence type="ECO:0000313" key="7">
    <source>
        <dbReference type="Proteomes" id="UP000460221"/>
    </source>
</evidence>
<comment type="similarity">
    <text evidence="3">Belongs to the AAA ATPase family. Highly divergent.</text>
</comment>
<evidence type="ECO:0000259" key="5">
    <source>
        <dbReference type="SMART" id="SM00382"/>
    </source>
</evidence>
<dbReference type="Gene3D" id="1.10.8.60">
    <property type="match status" value="1"/>
</dbReference>
<evidence type="ECO:0000256" key="2">
    <source>
        <dbReference type="ARBA" id="ARBA00022840"/>
    </source>
</evidence>
<feature type="domain" description="AAA+ ATPase" evidence="5">
    <location>
        <begin position="285"/>
        <end position="421"/>
    </location>
</feature>
<dbReference type="SUPFAM" id="SSF52540">
    <property type="entry name" value="P-loop containing nucleoside triphosphate hydrolases"/>
    <property type="match status" value="2"/>
</dbReference>
<evidence type="ECO:0000256" key="1">
    <source>
        <dbReference type="ARBA" id="ARBA00022741"/>
    </source>
</evidence>
<dbReference type="InterPro" id="IPR003593">
    <property type="entry name" value="AAA+_ATPase"/>
</dbReference>
<dbReference type="PANTHER" id="PTHR42960">
    <property type="entry name" value="YCF46 PROTEIN"/>
    <property type="match status" value="1"/>
</dbReference>
<dbReference type="GO" id="GO:0005524">
    <property type="term" value="F:ATP binding"/>
    <property type="evidence" value="ECO:0007669"/>
    <property type="project" value="UniProtKB-KW"/>
</dbReference>
<protein>
    <recommendedName>
        <fullName evidence="4">Uncharacterized AAA domain-containing protein ycf46</fullName>
    </recommendedName>
</protein>
<evidence type="ECO:0000313" key="6">
    <source>
        <dbReference type="EMBL" id="MTD14359.1"/>
    </source>
</evidence>
<dbReference type="Gene3D" id="3.40.50.300">
    <property type="entry name" value="P-loop containing nucleotide triphosphate hydrolases"/>
    <property type="match status" value="1"/>
</dbReference>
<dbReference type="RefSeq" id="WP_322097817.1">
    <property type="nucleotide sequence ID" value="NZ_WLYK01000003.1"/>
</dbReference>
<sequence length="557" mass="59684">MSSKATPEPADGVFAGNLRRLIRARFPLLSIETAEESRVLSEIARVAGDNRSLKPQRQVYRWTTSEGFAALGQPGNPDTRTPLAALTAAAALTSPAVVVLFDLHPWLGGPNQPPDTQVVRALKDTVRWFTESSVPRTLILVSPTPRIPSDLEALVTVVDFPLPTEQELREILDRTISRNSGPGGIQVDEADNALERLTKAALGLTMVEAENAFARAMVEDGRLSADDVPLVTAEKSQTVRKSGVLEVVSSTVRLEDVGGLDNLKTWLTKRSGSWLDEARSYGLPAPKGVLVTGVPGCGKSLTAKAMASAWSLPLLRLDIGRVFGGLVGQSEQNIRLALRTAEAVAPCVLWIDEIEKGFAAGASGQGDSGTSARVFGTFLTWMQEKTSSVFVMATANNISLLPPEFMRKGRFDEIFFIDLPTSVERSVIFALHLRARLKAGPALGDLAVDDALLADLVAATEGFSGAEIEQAVISACFDAFDGRRTLTREDLLRAIEHTVPLSVTQAEQITALRAWADVRAVAASAPEARAGYLTTGPDEIHPVDPATLVRGGRPVES</sequence>
<evidence type="ECO:0000256" key="3">
    <source>
        <dbReference type="ARBA" id="ARBA00038088"/>
    </source>
</evidence>
<name>A0A7K1FM11_9ACTN</name>
<dbReference type="InterPro" id="IPR027417">
    <property type="entry name" value="P-loop_NTPase"/>
</dbReference>
<proteinExistence type="inferred from homology"/>
<keyword evidence="1" id="KW-0547">Nucleotide-binding</keyword>